<dbReference type="AlphaFoldDB" id="A0AAV0JKY1"/>
<reference evidence="13" key="1">
    <citation type="submission" date="2022-08" db="EMBL/GenBank/DDBJ databases">
        <authorList>
            <person name="Gutierrez-Valencia J."/>
        </authorList>
    </citation>
    <scope>NUCLEOTIDE SEQUENCE</scope>
</reference>
<sequence length="398" mass="44656">MESKRSSKLNIAILHPDLGIGGAERLVVDAAVELASQDHKVHVFTAHHDRNRCFEETVAGTFPVTVYGSFLPRHIFYRFHALCAYLRCLFVALGMLFLWPSFDVVVADQVSVVIPLLKLKRATKVVFYCHFPDLLLAQHTTALRRLYRKPIDFLEEVTTGMAEVILVNSKFTASTFARTFKHLHTRGIQPAVLYPAVNVEQFEEPHSFKLNFLSINRFERKKNIELAISAFAKLQSLGDASLTVAGGYDKRLRENVEYLEELRRLAEREGVSDRVNFVTSCSTTERNNLLSDCLCVIYTPKDEHFGIVPIEAMAAHKPVIACNSGGPVESINDGVTGFLCDPFPHAFSQAMAKFLDDPELAKSMGQDARQHVSDSFSTRIFGQRLNQYVTSIAGTKQD</sequence>
<evidence type="ECO:0000256" key="8">
    <source>
        <dbReference type="ARBA" id="ARBA00045103"/>
    </source>
</evidence>
<dbReference type="GO" id="GO:0005789">
    <property type="term" value="C:endoplasmic reticulum membrane"/>
    <property type="evidence" value="ECO:0007669"/>
    <property type="project" value="UniProtKB-SubCell"/>
</dbReference>
<keyword evidence="4 10" id="KW-0812">Transmembrane</keyword>
<evidence type="ECO:0000256" key="3">
    <source>
        <dbReference type="ARBA" id="ARBA00022679"/>
    </source>
</evidence>
<dbReference type="InterPro" id="IPR027054">
    <property type="entry name" value="ALG2"/>
</dbReference>
<evidence type="ECO:0000313" key="13">
    <source>
        <dbReference type="EMBL" id="CAI0410587.1"/>
    </source>
</evidence>
<dbReference type="GO" id="GO:0102704">
    <property type="term" value="F:GDP-Man:Man(2)GlcNAc(2)-PP-Dol alpha-1,6-mannosyltransferase activity"/>
    <property type="evidence" value="ECO:0007669"/>
    <property type="project" value="UniProtKB-UniRule"/>
</dbReference>
<gene>
    <name evidence="13" type="ORF">LITE_LOCUS14829</name>
</gene>
<evidence type="ECO:0000256" key="10">
    <source>
        <dbReference type="RuleBase" id="RU367136"/>
    </source>
</evidence>
<feature type="transmembrane region" description="Helical" evidence="10">
    <location>
        <begin position="79"/>
        <end position="99"/>
    </location>
</feature>
<dbReference type="InterPro" id="IPR028098">
    <property type="entry name" value="Glyco_trans_4-like_N"/>
</dbReference>
<dbReference type="EC" id="2.4.1.257" evidence="10"/>
<keyword evidence="2 10" id="KW-0328">Glycosyltransferase</keyword>
<evidence type="ECO:0000256" key="2">
    <source>
        <dbReference type="ARBA" id="ARBA00022676"/>
    </source>
</evidence>
<dbReference type="EC" id="2.4.1.132" evidence="10"/>
<dbReference type="FunFam" id="3.40.50.2000:FF:000137">
    <property type="entry name" value="alpha-1,3/1,6-mannosyltransferase ALG2"/>
    <property type="match status" value="1"/>
</dbReference>
<comment type="pathway">
    <text evidence="1 10">Protein modification; protein glycosylation.</text>
</comment>
<dbReference type="Gene3D" id="3.40.50.2000">
    <property type="entry name" value="Glycogen Phosphorylase B"/>
    <property type="match status" value="2"/>
</dbReference>
<keyword evidence="14" id="KW-1185">Reference proteome</keyword>
<evidence type="ECO:0000256" key="5">
    <source>
        <dbReference type="ARBA" id="ARBA00022824"/>
    </source>
</evidence>
<keyword evidence="6 10" id="KW-1133">Transmembrane helix</keyword>
<feature type="domain" description="Glycosyltransferase subfamily 4-like N-terminal" evidence="12">
    <location>
        <begin position="20"/>
        <end position="198"/>
    </location>
</feature>
<comment type="catalytic activity">
    <reaction evidence="8 10">
        <text>a beta-D-Man-(1-&gt;4)-beta-D-GlcNAc-(1-&gt;4)-alpha-D-GlcNAc-diphospho-di-trans,poly-cis-dolichol + GDP-alpha-D-mannose = an alpha-D-Man-(1-&gt;3)-beta-D-Man-(1-&gt;4)-beta-D-GlcNAc-(1-&gt;4)-alpha-D-GlcNAc-diphospho-di-trans,poly-cis-dolichol + GDP + H(+)</text>
        <dbReference type="Rhea" id="RHEA:29515"/>
        <dbReference type="Rhea" id="RHEA-COMP:19511"/>
        <dbReference type="Rhea" id="RHEA-COMP:19513"/>
        <dbReference type="ChEBI" id="CHEBI:15378"/>
        <dbReference type="ChEBI" id="CHEBI:57527"/>
        <dbReference type="ChEBI" id="CHEBI:58189"/>
        <dbReference type="ChEBI" id="CHEBI:58472"/>
        <dbReference type="ChEBI" id="CHEBI:132510"/>
        <dbReference type="EC" id="2.4.1.132"/>
    </reaction>
    <physiologicalReaction direction="left-to-right" evidence="8 10">
        <dbReference type="Rhea" id="RHEA:29516"/>
    </physiologicalReaction>
</comment>
<dbReference type="Pfam" id="PF13439">
    <property type="entry name" value="Glyco_transf_4"/>
    <property type="match status" value="1"/>
</dbReference>
<dbReference type="SUPFAM" id="SSF53756">
    <property type="entry name" value="UDP-Glycosyltransferase/glycogen phosphorylase"/>
    <property type="match status" value="1"/>
</dbReference>
<dbReference type="FunFam" id="3.40.50.2000:FF:000132">
    <property type="entry name" value="alpha-1,3/1,6-mannosyltransferase ALG2"/>
    <property type="match status" value="1"/>
</dbReference>
<evidence type="ECO:0000256" key="9">
    <source>
        <dbReference type="ARBA" id="ARBA00045104"/>
    </source>
</evidence>
<organism evidence="13 14">
    <name type="scientific">Linum tenue</name>
    <dbReference type="NCBI Taxonomy" id="586396"/>
    <lineage>
        <taxon>Eukaryota</taxon>
        <taxon>Viridiplantae</taxon>
        <taxon>Streptophyta</taxon>
        <taxon>Embryophyta</taxon>
        <taxon>Tracheophyta</taxon>
        <taxon>Spermatophyta</taxon>
        <taxon>Magnoliopsida</taxon>
        <taxon>eudicotyledons</taxon>
        <taxon>Gunneridae</taxon>
        <taxon>Pentapetalae</taxon>
        <taxon>rosids</taxon>
        <taxon>fabids</taxon>
        <taxon>Malpighiales</taxon>
        <taxon>Linaceae</taxon>
        <taxon>Linum</taxon>
    </lineage>
</organism>
<name>A0AAV0JKY1_9ROSI</name>
<evidence type="ECO:0000256" key="7">
    <source>
        <dbReference type="ARBA" id="ARBA00023136"/>
    </source>
</evidence>
<dbReference type="PANTHER" id="PTHR45918">
    <property type="entry name" value="ALPHA-1,3/1,6-MANNOSYLTRANSFERASE ALG2"/>
    <property type="match status" value="1"/>
</dbReference>
<comment type="caution">
    <text evidence="13">The sequence shown here is derived from an EMBL/GenBank/DDBJ whole genome shotgun (WGS) entry which is preliminary data.</text>
</comment>
<feature type="domain" description="Glycosyl transferase family 1" evidence="11">
    <location>
        <begin position="211"/>
        <end position="370"/>
    </location>
</feature>
<dbReference type="Proteomes" id="UP001154282">
    <property type="component" value="Unassembled WGS sequence"/>
</dbReference>
<evidence type="ECO:0000256" key="6">
    <source>
        <dbReference type="ARBA" id="ARBA00022989"/>
    </source>
</evidence>
<accession>A0AAV0JKY1</accession>
<keyword evidence="3 10" id="KW-0808">Transferase</keyword>
<dbReference type="CDD" id="cd03805">
    <property type="entry name" value="GT4_ALG2-like"/>
    <property type="match status" value="1"/>
</dbReference>
<evidence type="ECO:0000313" key="14">
    <source>
        <dbReference type="Proteomes" id="UP001154282"/>
    </source>
</evidence>
<evidence type="ECO:0000256" key="4">
    <source>
        <dbReference type="ARBA" id="ARBA00022692"/>
    </source>
</evidence>
<proteinExistence type="inferred from homology"/>
<keyword evidence="5" id="KW-0256">Endoplasmic reticulum</keyword>
<evidence type="ECO:0000259" key="11">
    <source>
        <dbReference type="Pfam" id="PF00534"/>
    </source>
</evidence>
<comment type="similarity">
    <text evidence="10">Belongs to the glycosyltransferase group 1 family.</text>
</comment>
<dbReference type="GO" id="GO:0004378">
    <property type="term" value="F:GDP-Man:Man(1)GlcNAc(2)-PP-Dol alpha-1,3-mannosyltransferase activity"/>
    <property type="evidence" value="ECO:0007669"/>
    <property type="project" value="UniProtKB-UniRule"/>
</dbReference>
<dbReference type="PANTHER" id="PTHR45918:SF1">
    <property type="entry name" value="ALPHA-1,3_1,6-MANNOSYLTRANSFERASE ALG2"/>
    <property type="match status" value="1"/>
</dbReference>
<comment type="subcellular location">
    <subcellularLocation>
        <location evidence="10">Endoplasmic reticulum membrane</location>
        <topology evidence="10">Single-pass membrane protein</topology>
    </subcellularLocation>
</comment>
<keyword evidence="7 10" id="KW-0472">Membrane</keyword>
<dbReference type="Pfam" id="PF00534">
    <property type="entry name" value="Glycos_transf_1"/>
    <property type="match status" value="1"/>
</dbReference>
<protein>
    <recommendedName>
        <fullName evidence="10">Alpha-1,3/1,6-mannosyltransferase ALG2</fullName>
        <ecNumber evidence="10">2.4.1.132</ecNumber>
        <ecNumber evidence="10">2.4.1.257</ecNumber>
    </recommendedName>
    <alternativeName>
        <fullName evidence="10">GDP-Man:Man(1)GlcNAc(2)-PP-Dol alpha-1,3-mannosyltransferase</fullName>
    </alternativeName>
</protein>
<comment type="catalytic activity">
    <reaction evidence="9 10">
        <text>an alpha-D-Man-(1-&gt;3)-beta-D-Man-(1-&gt;4)-beta-D-GlcNAc-(1-&gt;4)-alpha-D-GlcNAc-diphospho-di-trans,poly-cis-dolichol + GDP-alpha-D-mannose = an alpha-D-Man-(1-&gt;3)-[alpha-D-Man-(1-&gt;6)]-beta-D-Man-(1-&gt;4)-beta-D-GlcNAc-(1-&gt;4)-alpha-D-GlcNAc-diphospho-di-trans,poly-cis-dolichol + GDP + H(+)</text>
        <dbReference type="Rhea" id="RHEA:29519"/>
        <dbReference type="Rhea" id="RHEA-COMP:19513"/>
        <dbReference type="Rhea" id="RHEA-COMP:19515"/>
        <dbReference type="ChEBI" id="CHEBI:15378"/>
        <dbReference type="ChEBI" id="CHEBI:57527"/>
        <dbReference type="ChEBI" id="CHEBI:58189"/>
        <dbReference type="ChEBI" id="CHEBI:132510"/>
        <dbReference type="ChEBI" id="CHEBI:132511"/>
        <dbReference type="EC" id="2.4.1.257"/>
    </reaction>
    <physiologicalReaction direction="left-to-right" evidence="9 10">
        <dbReference type="Rhea" id="RHEA:29520"/>
    </physiologicalReaction>
</comment>
<evidence type="ECO:0000259" key="12">
    <source>
        <dbReference type="Pfam" id="PF13439"/>
    </source>
</evidence>
<comment type="function">
    <text evidence="10">Mannosylates Man(2)GlcNAc(2)-dolichol diphosphate and Man(1)GlcNAc(2)-dolichol diphosphate to form Man(3)GlcNAc(2)-dolichol diphosphate.</text>
</comment>
<dbReference type="EMBL" id="CAMGYJ010000005">
    <property type="protein sequence ID" value="CAI0410587.1"/>
    <property type="molecule type" value="Genomic_DNA"/>
</dbReference>
<evidence type="ECO:0000256" key="1">
    <source>
        <dbReference type="ARBA" id="ARBA00004922"/>
    </source>
</evidence>
<dbReference type="InterPro" id="IPR001296">
    <property type="entry name" value="Glyco_trans_1"/>
</dbReference>